<proteinExistence type="predicted"/>
<evidence type="ECO:0000313" key="2">
    <source>
        <dbReference type="EMBL" id="QKE62563.1"/>
    </source>
</evidence>
<dbReference type="Pfam" id="PF00561">
    <property type="entry name" value="Abhydrolase_1"/>
    <property type="match status" value="1"/>
</dbReference>
<name>A0A6M8F8K7_9GAMM</name>
<evidence type="ECO:0000313" key="3">
    <source>
        <dbReference type="Proteomes" id="UP000501379"/>
    </source>
</evidence>
<dbReference type="Proteomes" id="UP000501379">
    <property type="component" value="Chromosome"/>
</dbReference>
<dbReference type="InterPro" id="IPR029058">
    <property type="entry name" value="AB_hydrolase_fold"/>
</dbReference>
<organism evidence="2 3">
    <name type="scientific">Aquipseudomonas campi</name>
    <dbReference type="NCBI Taxonomy" id="2731681"/>
    <lineage>
        <taxon>Bacteria</taxon>
        <taxon>Pseudomonadati</taxon>
        <taxon>Pseudomonadota</taxon>
        <taxon>Gammaproteobacteria</taxon>
        <taxon>Pseudomonadales</taxon>
        <taxon>Pseudomonadaceae</taxon>
        <taxon>Aquipseudomonas</taxon>
    </lineage>
</organism>
<protein>
    <submittedName>
        <fullName evidence="2">Alpha/beta hydrolase</fullName>
    </submittedName>
</protein>
<reference evidence="2" key="1">
    <citation type="submission" date="2020-07" db="EMBL/GenBank/DDBJ databases">
        <title>Nitrate ammonifying Pseudomonas campi sp. nov. isolated from German agricultural grassland.</title>
        <authorList>
            <person name="Timsy T."/>
            <person name="Ulrich A."/>
            <person name="Spanner T."/>
            <person name="Foesel B."/>
            <person name="Kolb S."/>
            <person name="Horn M.A."/>
            <person name="Behrendt U."/>
        </authorList>
    </citation>
    <scope>NUCLEOTIDE SEQUENCE</scope>
    <source>
        <strain evidence="2">S1-A32-2</strain>
    </source>
</reference>
<dbReference type="AlphaFoldDB" id="A0A6M8F8K7"/>
<dbReference type="EMBL" id="CP053697">
    <property type="protein sequence ID" value="QKE62563.1"/>
    <property type="molecule type" value="Genomic_DNA"/>
</dbReference>
<keyword evidence="2" id="KW-0378">Hydrolase</keyword>
<dbReference type="InterPro" id="IPR050228">
    <property type="entry name" value="Carboxylesterase_BioH"/>
</dbReference>
<gene>
    <name evidence="2" type="ORF">HNE05_04050</name>
</gene>
<evidence type="ECO:0000259" key="1">
    <source>
        <dbReference type="Pfam" id="PF00561"/>
    </source>
</evidence>
<dbReference type="RefSeq" id="WP_173204498.1">
    <property type="nucleotide sequence ID" value="NZ_CP053697.2"/>
</dbReference>
<accession>A0A6M8F8K7</accession>
<dbReference type="PANTHER" id="PTHR43194:SF5">
    <property type="entry name" value="PIMELOYL-[ACYL-CARRIER PROTEIN] METHYL ESTER ESTERASE"/>
    <property type="match status" value="1"/>
</dbReference>
<dbReference type="PANTHER" id="PTHR43194">
    <property type="entry name" value="HYDROLASE ALPHA/BETA FOLD FAMILY"/>
    <property type="match status" value="1"/>
</dbReference>
<dbReference type="SUPFAM" id="SSF53474">
    <property type="entry name" value="alpha/beta-Hydrolases"/>
    <property type="match status" value="1"/>
</dbReference>
<dbReference type="GO" id="GO:0016787">
    <property type="term" value="F:hydrolase activity"/>
    <property type="evidence" value="ECO:0007669"/>
    <property type="project" value="UniProtKB-KW"/>
</dbReference>
<dbReference type="KEGG" id="pcam:HNE05_04050"/>
<dbReference type="InterPro" id="IPR000073">
    <property type="entry name" value="AB_hydrolase_1"/>
</dbReference>
<feature type="domain" description="AB hydrolase-1" evidence="1">
    <location>
        <begin position="29"/>
        <end position="257"/>
    </location>
</feature>
<dbReference type="Gene3D" id="3.40.50.1820">
    <property type="entry name" value="alpha/beta hydrolase"/>
    <property type="match status" value="1"/>
</dbReference>
<keyword evidence="3" id="KW-1185">Reference proteome</keyword>
<sequence>MKPESAVLDIQGQYRVYTEFYRADSAEHTIILVNGSLSTTASFAQTVRYLYPHFNVVLFDLPYAGQSREHNDHTRLMTREEEADILLELVEHFACDHVLSFSWGGIATLQVLARRPRRIVRAVINSFSPITNQAMLGYLERGVEVMKACDRENAGLLLNGTIGKHLPSLYKRYNHRHVTSLEIYEYQQMCFHVENVLNMEGRSCISFAAEIEIPMLFVNGEWDEYTTVEDARLFAQYVPHSEFRSIDQAGHFLDMEHKAAWLQTRDTLLGYLQQPLSNRQRSLVMQESAALAG</sequence>